<comment type="caution">
    <text evidence="2">The sequence shown here is derived from an EMBL/GenBank/DDBJ whole genome shotgun (WGS) entry which is preliminary data.</text>
</comment>
<dbReference type="AlphaFoldDB" id="A0A423Q027"/>
<accession>A0A423Q027</accession>
<organism evidence="2 3">
    <name type="scientific">Salinisphaera japonica YTM-1</name>
    <dbReference type="NCBI Taxonomy" id="1209778"/>
    <lineage>
        <taxon>Bacteria</taxon>
        <taxon>Pseudomonadati</taxon>
        <taxon>Pseudomonadota</taxon>
        <taxon>Gammaproteobacteria</taxon>
        <taxon>Salinisphaerales</taxon>
        <taxon>Salinisphaeraceae</taxon>
        <taxon>Salinisphaera</taxon>
    </lineage>
</organism>
<name>A0A423Q027_9GAMM</name>
<evidence type="ECO:0000256" key="1">
    <source>
        <dbReference type="SAM" id="MobiDB-lite"/>
    </source>
</evidence>
<dbReference type="InParanoid" id="A0A423Q027"/>
<feature type="region of interest" description="Disordered" evidence="1">
    <location>
        <begin position="34"/>
        <end position="60"/>
    </location>
</feature>
<keyword evidence="3" id="KW-1185">Reference proteome</keyword>
<sequence>MDDEVMRARTAISLEPRASCRLQALASSTLQAAVPNNPEHQGAHVTDIDAGNAQRRVRAT</sequence>
<reference evidence="2 3" key="1">
    <citation type="submission" date="2013-10" db="EMBL/GenBank/DDBJ databases">
        <title>Salinisphaera japonica YTM-1 Genome Sequencing.</title>
        <authorList>
            <person name="Lai Q."/>
            <person name="Li C."/>
            <person name="Shao Z."/>
        </authorList>
    </citation>
    <scope>NUCLEOTIDE SEQUENCE [LARGE SCALE GENOMIC DNA]</scope>
    <source>
        <strain evidence="2 3">YTM-1</strain>
    </source>
</reference>
<dbReference type="Proteomes" id="UP000285310">
    <property type="component" value="Unassembled WGS sequence"/>
</dbReference>
<proteinExistence type="predicted"/>
<dbReference type="EMBL" id="AYKG01000006">
    <property type="protein sequence ID" value="ROO31341.1"/>
    <property type="molecule type" value="Genomic_DNA"/>
</dbReference>
<gene>
    <name evidence="2" type="ORF">SAJA_03150</name>
</gene>
<evidence type="ECO:0000313" key="3">
    <source>
        <dbReference type="Proteomes" id="UP000285310"/>
    </source>
</evidence>
<evidence type="ECO:0000313" key="2">
    <source>
        <dbReference type="EMBL" id="ROO31341.1"/>
    </source>
</evidence>
<protein>
    <submittedName>
        <fullName evidence="2">Uncharacterized protein</fullName>
    </submittedName>
</protein>